<reference evidence="3 4" key="1">
    <citation type="submission" date="2015-02" db="EMBL/GenBank/DDBJ databases">
        <authorList>
            <person name="Gomez-Escribano P.J."/>
        </authorList>
    </citation>
    <scope>NUCLEOTIDE SEQUENCE [LARGE SCALE GENOMIC DNA]</scope>
    <source>
        <strain evidence="4">C34 (DSM 42122 / NRRL B-24963)</strain>
    </source>
</reference>
<feature type="transmembrane region" description="Helical" evidence="2">
    <location>
        <begin position="25"/>
        <end position="46"/>
    </location>
</feature>
<gene>
    <name evidence="3" type="primary">sle_02000</name>
</gene>
<dbReference type="RefSeq" id="WP_029382661.1">
    <property type="nucleotide sequence ID" value="NZ_AZSD01000114.1"/>
</dbReference>
<feature type="region of interest" description="Disordered" evidence="1">
    <location>
        <begin position="109"/>
        <end position="139"/>
    </location>
</feature>
<keyword evidence="2" id="KW-0472">Membrane</keyword>
<evidence type="ECO:0000256" key="2">
    <source>
        <dbReference type="SAM" id="Phobius"/>
    </source>
</evidence>
<dbReference type="EMBL" id="LN831790">
    <property type="protein sequence ID" value="CQR59662.1"/>
    <property type="molecule type" value="Genomic_DNA"/>
</dbReference>
<evidence type="ECO:0000313" key="3">
    <source>
        <dbReference type="EMBL" id="CQR59662.1"/>
    </source>
</evidence>
<organism evidence="3 4">
    <name type="scientific">Streptomyces leeuwenhoekii</name>
    <dbReference type="NCBI Taxonomy" id="1437453"/>
    <lineage>
        <taxon>Bacteria</taxon>
        <taxon>Bacillati</taxon>
        <taxon>Actinomycetota</taxon>
        <taxon>Actinomycetes</taxon>
        <taxon>Kitasatosporales</taxon>
        <taxon>Streptomycetaceae</taxon>
        <taxon>Streptomyces</taxon>
    </lineage>
</organism>
<evidence type="ECO:0000313" key="4">
    <source>
        <dbReference type="Proteomes" id="UP000035016"/>
    </source>
</evidence>
<accession>A0A0F7VQG3</accession>
<protein>
    <submittedName>
        <fullName evidence="3">Uncharacterized protein</fullName>
    </submittedName>
</protein>
<dbReference type="AlphaFoldDB" id="A0A0F7VQG3"/>
<keyword evidence="2" id="KW-0812">Transmembrane</keyword>
<dbReference type="KEGG" id="sle:sle_02000"/>
<proteinExistence type="predicted"/>
<sequence length="139" mass="14441">MVAKAAVAFARFERDDPASLQSGEAAAGIAFSGSLLAAITFILGFALTSSRFPDDVRLLLIGATFSTMLSLTVYASASGELARIRANSFARTMKWGNVLCSILPARPSASVVPRSHPASEISAEPGTVHLPHCPAGPDP</sequence>
<name>A0A0F7VQG3_STRLW</name>
<evidence type="ECO:0000256" key="1">
    <source>
        <dbReference type="SAM" id="MobiDB-lite"/>
    </source>
</evidence>
<dbReference type="Proteomes" id="UP000035016">
    <property type="component" value="Chromosome Chromosome"/>
</dbReference>
<keyword evidence="2" id="KW-1133">Transmembrane helix</keyword>
<feature type="transmembrane region" description="Helical" evidence="2">
    <location>
        <begin position="58"/>
        <end position="77"/>
    </location>
</feature>